<keyword evidence="5" id="KW-0234">DNA repair</keyword>
<feature type="compositionally biased region" description="Acidic residues" evidence="8">
    <location>
        <begin position="596"/>
        <end position="607"/>
    </location>
</feature>
<evidence type="ECO:0000256" key="2">
    <source>
        <dbReference type="ARBA" id="ARBA00006661"/>
    </source>
</evidence>
<evidence type="ECO:0000256" key="6">
    <source>
        <dbReference type="ARBA" id="ARBA00023242"/>
    </source>
</evidence>
<accession>A0AA85KQR1</accession>
<protein>
    <recommendedName>
        <fullName evidence="7">Structure-specific endonuclease subunit SLX4</fullName>
    </recommendedName>
</protein>
<keyword evidence="9" id="KW-1185">Reference proteome</keyword>
<organism evidence="9 11">
    <name type="scientific">Trichobilharzia regenti</name>
    <name type="common">Nasal bird schistosome</name>
    <dbReference type="NCBI Taxonomy" id="157069"/>
    <lineage>
        <taxon>Eukaryota</taxon>
        <taxon>Metazoa</taxon>
        <taxon>Spiralia</taxon>
        <taxon>Lophotrochozoa</taxon>
        <taxon>Platyhelminthes</taxon>
        <taxon>Trematoda</taxon>
        <taxon>Digenea</taxon>
        <taxon>Strigeidida</taxon>
        <taxon>Schistosomatoidea</taxon>
        <taxon>Schistosomatidae</taxon>
        <taxon>Trichobilharzia</taxon>
    </lineage>
</organism>
<dbReference type="GO" id="GO:0006260">
    <property type="term" value="P:DNA replication"/>
    <property type="evidence" value="ECO:0007669"/>
    <property type="project" value="InterPro"/>
</dbReference>
<feature type="compositionally biased region" description="Low complexity" evidence="8">
    <location>
        <begin position="1036"/>
        <end position="1050"/>
    </location>
</feature>
<feature type="compositionally biased region" description="Acidic residues" evidence="8">
    <location>
        <begin position="1087"/>
        <end position="1100"/>
    </location>
</feature>
<reference evidence="10 11" key="2">
    <citation type="submission" date="2023-11" db="UniProtKB">
        <authorList>
            <consortium name="WormBaseParasite"/>
        </authorList>
    </citation>
    <scope>IDENTIFICATION</scope>
</reference>
<evidence type="ECO:0000313" key="11">
    <source>
        <dbReference type="WBParaSite" id="TREG1_96380.6"/>
    </source>
</evidence>
<dbReference type="GO" id="GO:0033557">
    <property type="term" value="C:Slx1-Slx4 complex"/>
    <property type="evidence" value="ECO:0007669"/>
    <property type="project" value="InterPro"/>
</dbReference>
<feature type="compositionally biased region" description="Low complexity" evidence="8">
    <location>
        <begin position="987"/>
        <end position="1017"/>
    </location>
</feature>
<feature type="region of interest" description="Disordered" evidence="8">
    <location>
        <begin position="1087"/>
        <end position="1113"/>
    </location>
</feature>
<feature type="region of interest" description="Disordered" evidence="8">
    <location>
        <begin position="1036"/>
        <end position="1065"/>
    </location>
</feature>
<keyword evidence="4" id="KW-0233">DNA recombination</keyword>
<dbReference type="WBParaSite" id="TREG1_96380.6">
    <property type="protein sequence ID" value="TREG1_96380.6"/>
    <property type="gene ID" value="TREG1_96380"/>
</dbReference>
<feature type="compositionally biased region" description="Basic and acidic residues" evidence="8">
    <location>
        <begin position="629"/>
        <end position="644"/>
    </location>
</feature>
<dbReference type="WBParaSite" id="TREG1_96380.3">
    <property type="protein sequence ID" value="TREG1_96380.3"/>
    <property type="gene ID" value="TREG1_96380"/>
</dbReference>
<evidence type="ECO:0000256" key="3">
    <source>
        <dbReference type="ARBA" id="ARBA00022763"/>
    </source>
</evidence>
<dbReference type="Pfam" id="PF09494">
    <property type="entry name" value="Slx4"/>
    <property type="match status" value="1"/>
</dbReference>
<dbReference type="GO" id="GO:0000712">
    <property type="term" value="P:resolution of meiotic recombination intermediates"/>
    <property type="evidence" value="ECO:0007669"/>
    <property type="project" value="TreeGrafter"/>
</dbReference>
<feature type="compositionally biased region" description="Polar residues" evidence="8">
    <location>
        <begin position="1185"/>
        <end position="1207"/>
    </location>
</feature>
<evidence type="ECO:0000313" key="9">
    <source>
        <dbReference type="Proteomes" id="UP000050795"/>
    </source>
</evidence>
<reference evidence="9" key="1">
    <citation type="submission" date="2022-06" db="EMBL/GenBank/DDBJ databases">
        <authorList>
            <person name="Berger JAMES D."/>
            <person name="Berger JAMES D."/>
        </authorList>
    </citation>
    <scope>NUCLEOTIDE SEQUENCE [LARGE SCALE GENOMIC DNA]</scope>
</reference>
<dbReference type="CDD" id="cd18186">
    <property type="entry name" value="BTB_POZ_ZBTB_KLHL-like"/>
    <property type="match status" value="1"/>
</dbReference>
<dbReference type="GO" id="GO:0006281">
    <property type="term" value="P:DNA repair"/>
    <property type="evidence" value="ECO:0007669"/>
    <property type="project" value="UniProtKB-KW"/>
</dbReference>
<name>A0AA85KQR1_TRIRE</name>
<comment type="similarity">
    <text evidence="2">Belongs to the SLX4 family.</text>
</comment>
<evidence type="ECO:0000256" key="5">
    <source>
        <dbReference type="ARBA" id="ARBA00023204"/>
    </source>
</evidence>
<dbReference type="Proteomes" id="UP000050795">
    <property type="component" value="Unassembled WGS sequence"/>
</dbReference>
<evidence type="ECO:0000256" key="7">
    <source>
        <dbReference type="ARBA" id="ARBA00029496"/>
    </source>
</evidence>
<feature type="region of interest" description="Disordered" evidence="8">
    <location>
        <begin position="704"/>
        <end position="731"/>
    </location>
</feature>
<evidence type="ECO:0000313" key="10">
    <source>
        <dbReference type="WBParaSite" id="TREG1_96380.3"/>
    </source>
</evidence>
<feature type="compositionally biased region" description="Low complexity" evidence="8">
    <location>
        <begin position="951"/>
        <end position="972"/>
    </location>
</feature>
<feature type="compositionally biased region" description="Low complexity" evidence="8">
    <location>
        <begin position="717"/>
        <end position="731"/>
    </location>
</feature>
<evidence type="ECO:0000256" key="8">
    <source>
        <dbReference type="SAM" id="MobiDB-lite"/>
    </source>
</evidence>
<feature type="compositionally biased region" description="Polar residues" evidence="8">
    <location>
        <begin position="659"/>
        <end position="670"/>
    </location>
</feature>
<evidence type="ECO:0000256" key="1">
    <source>
        <dbReference type="ARBA" id="ARBA00004123"/>
    </source>
</evidence>
<dbReference type="AlphaFoldDB" id="A0AA85KQR1"/>
<dbReference type="PANTHER" id="PTHR21541:SF3">
    <property type="entry name" value="STRUCTURE-SPECIFIC ENDONUCLEASE SUBUNIT SLX4"/>
    <property type="match status" value="1"/>
</dbReference>
<feature type="region of interest" description="Disordered" evidence="8">
    <location>
        <begin position="572"/>
        <end position="671"/>
    </location>
</feature>
<sequence>MLSSSNPDEENCRICNISMKNWNVERRKLHKNSCCETAMIYCHRCPACHKEIESRVSRTHLKRCASRLKMDLFSFMALSCQDQHFIRPESEDIHTAYALSLSMEEEVKRRKSEAILGEKILPTDLGPPEHLLLSREKRENIFAQKLESILLEVKQIDKQSIKRNSSKHSHRRMRSNLWRLASTELNLNDDIRQLYYVNQLVPPLSPKIGNLGSEIISMSQIPGRVSIHATHKCESNTDDISNEYNNTSKCENVITWVKDVKKEDEQISSDGCNNKSPDEPKQCTNEYSVLSDNLLSENNKKDERISSSGCNNISLESRKPWTIEHSVILRNLSSVNNKTNSRLFLSMVANELCSDMCLILDNGDILPAHKFIFAAWSLNVNYSQSDILQIHNVTKSELIDLLNILYSGDQSNLNVEYFSQASEGIKTILTNWGLIRLMDIKKTEDFCPPYSPSVSVEYKVEDDTTSIYNSHHHLSLGKSVPSPTSTSPRLSISPTVIQTTNNSYNTVKNPLHSPPANNQLNQEIPSTVIRNSSSPTNFISSTSINHEASEEEKFQSPVLLPTIVSTMKTPALSAQQENLHSSKDPAQFSRDLFFSSDDDGENSDSDIPDNGRCGEMNRVDDNDTNSIDVEEHHRYIQHEIPKSPEEEEEEEKVKDVDDNSNQNENIQSPTDMVIDLIQPETTGVNCYSPMHIINNSSIGNESLKRKQSPLNRSPPVTMTVATTTTTNDSSTSRHVFDSWLDDGTTPPPLMKRLRLSNDDRMISNTSTSTTTTTTPTTDITSTRSIDTTVVSSTTTSNVSMRNSLLTDSILSYFSTDLPIDNNECNSGSIGGENQTAASPKATSAMNQFFTPERRNLSAPIHHELMNTPPFTPLPKYEEMMTPELKRALSKYGVKPLPRKRAVLLLKEIYNQLHQYEETDANQSESTRNNEVGIVSNHKVDRDPPTLGGGSSCSSNNSSNNNNKRNTKSNNSKSTRHQNVSSSVRGDVISSVSNSISTNTNSHYYQQTTTSQSQSSTSPIMRAEITTSTATVRTTVTTTTTNSTTLSSSSTHLDHQHRHHSNNSNTEYCSYNDETIAVLQQMSILDNAEDEEKEEEEEGEIENGCNKKQQSHKDKNAIQQTVLNYLKNDANLYMNILTYTPLEFDIVHNMLKSAGIIIGQQKLMNLLDDQCITFTLRNRVKHHNTAGASAGNSRNKRSVNPNRKVSSNQRRHQTYHKT</sequence>
<proteinExistence type="inferred from homology"/>
<feature type="region of interest" description="Disordered" evidence="8">
    <location>
        <begin position="1183"/>
        <end position="1217"/>
    </location>
</feature>
<evidence type="ECO:0000256" key="4">
    <source>
        <dbReference type="ARBA" id="ARBA00023172"/>
    </source>
</evidence>
<feature type="compositionally biased region" description="Basic residues" evidence="8">
    <location>
        <begin position="1208"/>
        <end position="1217"/>
    </location>
</feature>
<feature type="compositionally biased region" description="Polar residues" evidence="8">
    <location>
        <begin position="920"/>
        <end position="929"/>
    </location>
</feature>
<dbReference type="CDD" id="cd22999">
    <property type="entry name" value="SAP_SLX4"/>
    <property type="match status" value="1"/>
</dbReference>
<dbReference type="PANTHER" id="PTHR21541">
    <property type="entry name" value="BTB POZ DOMAIN CONTAINING 12"/>
    <property type="match status" value="1"/>
</dbReference>
<dbReference type="InterPro" id="IPR018574">
    <property type="entry name" value="Structure-sp_endonuc_su_Slx4"/>
</dbReference>
<keyword evidence="3" id="KW-0227">DNA damage</keyword>
<keyword evidence="6" id="KW-0539">Nucleus</keyword>
<feature type="region of interest" description="Disordered" evidence="8">
    <location>
        <begin position="918"/>
        <end position="1018"/>
    </location>
</feature>
<comment type="subcellular location">
    <subcellularLocation>
        <location evidence="1">Nucleus</location>
    </subcellularLocation>
</comment>